<evidence type="ECO:0000313" key="2">
    <source>
        <dbReference type="EMBL" id="MEQ2242586.1"/>
    </source>
</evidence>
<evidence type="ECO:0000313" key="3">
    <source>
        <dbReference type="Proteomes" id="UP001482620"/>
    </source>
</evidence>
<gene>
    <name evidence="2" type="ORF">ILYODFUR_037323</name>
</gene>
<sequence>MRARKWGFTIDKVELVKASYVFFFFFDSHFLIFIHRTGSKGTALCLHKHLTLSGSLGCGGVILQAKPDALSLGSRIHIVPSHTTQPSYSDMQQICIFLLHLFHFLTVTWKKGRPQLSYRKVSELKEESHSSVFFCFFFTLLYSGPWTTELFVAPCQQACP</sequence>
<reference evidence="2 3" key="1">
    <citation type="submission" date="2021-06" db="EMBL/GenBank/DDBJ databases">
        <authorList>
            <person name="Palmer J.M."/>
        </authorList>
    </citation>
    <scope>NUCLEOTIDE SEQUENCE [LARGE SCALE GENOMIC DNA]</scope>
    <source>
        <strain evidence="3">if_2019</strain>
        <tissue evidence="2">Muscle</tissue>
    </source>
</reference>
<feature type="transmembrane region" description="Helical" evidence="1">
    <location>
        <begin position="20"/>
        <end position="38"/>
    </location>
</feature>
<organism evidence="2 3">
    <name type="scientific">Ilyodon furcidens</name>
    <name type="common">goldbreast splitfin</name>
    <dbReference type="NCBI Taxonomy" id="33524"/>
    <lineage>
        <taxon>Eukaryota</taxon>
        <taxon>Metazoa</taxon>
        <taxon>Chordata</taxon>
        <taxon>Craniata</taxon>
        <taxon>Vertebrata</taxon>
        <taxon>Euteleostomi</taxon>
        <taxon>Actinopterygii</taxon>
        <taxon>Neopterygii</taxon>
        <taxon>Teleostei</taxon>
        <taxon>Neoteleostei</taxon>
        <taxon>Acanthomorphata</taxon>
        <taxon>Ovalentaria</taxon>
        <taxon>Atherinomorphae</taxon>
        <taxon>Cyprinodontiformes</taxon>
        <taxon>Goodeidae</taxon>
        <taxon>Ilyodon</taxon>
    </lineage>
</organism>
<keyword evidence="1" id="KW-0812">Transmembrane</keyword>
<evidence type="ECO:0000256" key="1">
    <source>
        <dbReference type="SAM" id="Phobius"/>
    </source>
</evidence>
<accession>A0ABV0UEB6</accession>
<name>A0ABV0UEB6_9TELE</name>
<protein>
    <submittedName>
        <fullName evidence="2">Uncharacterized protein</fullName>
    </submittedName>
</protein>
<keyword evidence="1" id="KW-0472">Membrane</keyword>
<dbReference type="Proteomes" id="UP001482620">
    <property type="component" value="Unassembled WGS sequence"/>
</dbReference>
<keyword evidence="3" id="KW-1185">Reference proteome</keyword>
<comment type="caution">
    <text evidence="2">The sequence shown here is derived from an EMBL/GenBank/DDBJ whole genome shotgun (WGS) entry which is preliminary data.</text>
</comment>
<keyword evidence="1" id="KW-1133">Transmembrane helix</keyword>
<dbReference type="EMBL" id="JAHRIQ010066085">
    <property type="protein sequence ID" value="MEQ2242586.1"/>
    <property type="molecule type" value="Genomic_DNA"/>
</dbReference>
<proteinExistence type="predicted"/>